<dbReference type="EMBL" id="VHLH01000036">
    <property type="protein sequence ID" value="TPW26131.1"/>
    <property type="molecule type" value="Genomic_DNA"/>
</dbReference>
<dbReference type="RefSeq" id="WP_141168087.1">
    <property type="nucleotide sequence ID" value="NZ_VHLH01000036.1"/>
</dbReference>
<proteinExistence type="predicted"/>
<evidence type="ECO:0000313" key="3">
    <source>
        <dbReference type="Proteomes" id="UP000320314"/>
    </source>
</evidence>
<evidence type="ECO:0000313" key="2">
    <source>
        <dbReference type="EMBL" id="TPW26131.1"/>
    </source>
</evidence>
<keyword evidence="1" id="KW-0732">Signal</keyword>
<reference evidence="2 3" key="1">
    <citation type="submission" date="2019-06" db="EMBL/GenBank/DDBJ databases">
        <authorList>
            <person name="Li M."/>
        </authorList>
    </citation>
    <scope>NUCLEOTIDE SEQUENCE [LARGE SCALE GENOMIC DNA]</scope>
    <source>
        <strain evidence="2 3">BGMRC6574</strain>
    </source>
</reference>
<gene>
    <name evidence="2" type="ORF">FJU11_16020</name>
</gene>
<dbReference type="Proteomes" id="UP000320314">
    <property type="component" value="Unassembled WGS sequence"/>
</dbReference>
<protein>
    <submittedName>
        <fullName evidence="2">Uncharacterized protein</fullName>
    </submittedName>
</protein>
<sequence length="333" mass="32855">MKTGFLAGVSVLALTFGMAAANAQVVDISNIDPEIAANVLGNAIQNGQLDIDDISTDGSGDNLSQTLGSNILDLADNYDNGIVIGGSLNSANVDASVNVTPEAVNLSDFATGEFTLGVNAGLALNGSVDIDAGAAGGSTPNTAADSGVLSADVDLGVFAGAGAGIFDPDYLNAVVQGGTTNITDQISTTALGAYRTGDVALPTLESASNTSLSGGFDGGTLSSSDDESSFSNVALDDNSAIARSSYSTAFDQDGPSFNATFGDAASRSGFVADTLTTNVAFNDGFINGSVTVGGLKSRIDGISTTAIGAYNSGGITVVTGDSSGSANSDNDSD</sequence>
<organism evidence="2 3">
    <name type="scientific">Pararhizobium mangrovi</name>
    <dbReference type="NCBI Taxonomy" id="2590452"/>
    <lineage>
        <taxon>Bacteria</taxon>
        <taxon>Pseudomonadati</taxon>
        <taxon>Pseudomonadota</taxon>
        <taxon>Alphaproteobacteria</taxon>
        <taxon>Hyphomicrobiales</taxon>
        <taxon>Rhizobiaceae</taxon>
        <taxon>Rhizobium/Agrobacterium group</taxon>
        <taxon>Pararhizobium</taxon>
    </lineage>
</organism>
<keyword evidence="3" id="KW-1185">Reference proteome</keyword>
<accession>A0A506TYS4</accession>
<name>A0A506TYS4_9HYPH</name>
<feature type="signal peptide" evidence="1">
    <location>
        <begin position="1"/>
        <end position="23"/>
    </location>
</feature>
<feature type="chain" id="PRO_5021330537" evidence="1">
    <location>
        <begin position="24"/>
        <end position="333"/>
    </location>
</feature>
<dbReference type="AlphaFoldDB" id="A0A506TYS4"/>
<comment type="caution">
    <text evidence="2">The sequence shown here is derived from an EMBL/GenBank/DDBJ whole genome shotgun (WGS) entry which is preliminary data.</text>
</comment>
<evidence type="ECO:0000256" key="1">
    <source>
        <dbReference type="SAM" id="SignalP"/>
    </source>
</evidence>